<feature type="compositionally biased region" description="Low complexity" evidence="13">
    <location>
        <begin position="786"/>
        <end position="795"/>
    </location>
</feature>
<keyword evidence="9" id="KW-0805">Transcription regulation</keyword>
<organism evidence="15 16">
    <name type="scientific">Caenorhabditis tropicalis</name>
    <dbReference type="NCBI Taxonomy" id="1561998"/>
    <lineage>
        <taxon>Eukaryota</taxon>
        <taxon>Metazoa</taxon>
        <taxon>Ecdysozoa</taxon>
        <taxon>Nematoda</taxon>
        <taxon>Chromadorea</taxon>
        <taxon>Rhabditida</taxon>
        <taxon>Rhabditina</taxon>
        <taxon>Rhabditomorpha</taxon>
        <taxon>Rhabditoidea</taxon>
        <taxon>Rhabditidae</taxon>
        <taxon>Peloderinae</taxon>
        <taxon>Caenorhabditis</taxon>
    </lineage>
</organism>
<dbReference type="FunFam" id="3.30.160.60:FF:000446">
    <property type="entry name" value="Zinc finger protein"/>
    <property type="match status" value="1"/>
</dbReference>
<dbReference type="GO" id="GO:0051094">
    <property type="term" value="P:positive regulation of developmental process"/>
    <property type="evidence" value="ECO:0007669"/>
    <property type="project" value="UniProtKB-ARBA"/>
</dbReference>
<evidence type="ECO:0000259" key="14">
    <source>
        <dbReference type="PROSITE" id="PS50157"/>
    </source>
</evidence>
<evidence type="ECO:0000256" key="5">
    <source>
        <dbReference type="ARBA" id="ARBA00022737"/>
    </source>
</evidence>
<evidence type="ECO:0000256" key="6">
    <source>
        <dbReference type="ARBA" id="ARBA00022771"/>
    </source>
</evidence>
<proteinExistence type="predicted"/>
<evidence type="ECO:0000313" key="16">
    <source>
        <dbReference type="WBParaSite" id="Csp11.Scaffold475.g1702.t1"/>
    </source>
</evidence>
<dbReference type="GO" id="GO:0005737">
    <property type="term" value="C:cytoplasm"/>
    <property type="evidence" value="ECO:0007669"/>
    <property type="project" value="UniProtKB-SubCell"/>
</dbReference>
<feature type="compositionally biased region" description="Low complexity" evidence="13">
    <location>
        <begin position="15"/>
        <end position="41"/>
    </location>
</feature>
<keyword evidence="10" id="KW-0804">Transcription</keyword>
<feature type="domain" description="C2H2-type" evidence="14">
    <location>
        <begin position="566"/>
        <end position="593"/>
    </location>
</feature>
<feature type="domain" description="C2H2-type" evidence="14">
    <location>
        <begin position="622"/>
        <end position="649"/>
    </location>
</feature>
<dbReference type="FunFam" id="3.30.160.60:FF:000833">
    <property type="entry name" value="PR domain zinc finger protein"/>
    <property type="match status" value="1"/>
</dbReference>
<dbReference type="GO" id="GO:0000978">
    <property type="term" value="F:RNA polymerase II cis-regulatory region sequence-specific DNA binding"/>
    <property type="evidence" value="ECO:0007669"/>
    <property type="project" value="TreeGrafter"/>
</dbReference>
<dbReference type="InterPro" id="IPR050331">
    <property type="entry name" value="Zinc_finger"/>
</dbReference>
<evidence type="ECO:0000256" key="9">
    <source>
        <dbReference type="ARBA" id="ARBA00023015"/>
    </source>
</evidence>
<dbReference type="InterPro" id="IPR036236">
    <property type="entry name" value="Znf_C2H2_sf"/>
</dbReference>
<keyword evidence="5" id="KW-0677">Repeat</keyword>
<dbReference type="GO" id="GO:0001227">
    <property type="term" value="F:DNA-binding transcription repressor activity, RNA polymerase II-specific"/>
    <property type="evidence" value="ECO:0007669"/>
    <property type="project" value="InterPro"/>
</dbReference>
<dbReference type="STRING" id="1561998.A0A1I7T263"/>
<keyword evidence="11" id="KW-0539">Nucleus</keyword>
<keyword evidence="6 12" id="KW-0863">Zinc-finger</keyword>
<dbReference type="WBParaSite" id="Csp11.Scaffold475.g1702.t1">
    <property type="protein sequence ID" value="Csp11.Scaffold475.g1702.t1"/>
    <property type="gene ID" value="Csp11.Scaffold475.g1702"/>
</dbReference>
<dbReference type="PROSITE" id="PS50157">
    <property type="entry name" value="ZINC_FINGER_C2H2_2"/>
    <property type="match status" value="5"/>
</dbReference>
<comment type="subcellular location">
    <subcellularLocation>
        <location evidence="2">Cytoplasm</location>
    </subcellularLocation>
    <subcellularLocation>
        <location evidence="1">Nucleus</location>
    </subcellularLocation>
</comment>
<evidence type="ECO:0000256" key="13">
    <source>
        <dbReference type="SAM" id="MobiDB-lite"/>
    </source>
</evidence>
<dbReference type="FunFam" id="3.30.160.60:FF:000211">
    <property type="entry name" value="PR domain zinc finger protein 1"/>
    <property type="match status" value="1"/>
</dbReference>
<evidence type="ECO:0000256" key="11">
    <source>
        <dbReference type="ARBA" id="ARBA00023242"/>
    </source>
</evidence>
<dbReference type="SMART" id="SM00355">
    <property type="entry name" value="ZnF_C2H2"/>
    <property type="match status" value="5"/>
</dbReference>
<keyword evidence="8" id="KW-0832">Ubl conjugation</keyword>
<dbReference type="GO" id="GO:0051240">
    <property type="term" value="P:positive regulation of multicellular organismal process"/>
    <property type="evidence" value="ECO:0007669"/>
    <property type="project" value="UniProtKB-ARBA"/>
</dbReference>
<dbReference type="FunFam" id="3.30.160.60:FF:000436">
    <property type="entry name" value="PR domain zinc finger protein 4"/>
    <property type="match status" value="1"/>
</dbReference>
<dbReference type="GO" id="GO:0045165">
    <property type="term" value="P:cell fate commitment"/>
    <property type="evidence" value="ECO:0007669"/>
    <property type="project" value="TreeGrafter"/>
</dbReference>
<evidence type="ECO:0000256" key="2">
    <source>
        <dbReference type="ARBA" id="ARBA00004496"/>
    </source>
</evidence>
<dbReference type="SUPFAM" id="SSF57667">
    <property type="entry name" value="beta-beta-alpha zinc fingers"/>
    <property type="match status" value="3"/>
</dbReference>
<evidence type="ECO:0000256" key="12">
    <source>
        <dbReference type="PROSITE-ProRule" id="PRU00042"/>
    </source>
</evidence>
<evidence type="ECO:0000256" key="1">
    <source>
        <dbReference type="ARBA" id="ARBA00004123"/>
    </source>
</evidence>
<evidence type="ECO:0000313" key="15">
    <source>
        <dbReference type="Proteomes" id="UP000095282"/>
    </source>
</evidence>
<keyword evidence="3" id="KW-0963">Cytoplasm</keyword>
<dbReference type="Proteomes" id="UP000095282">
    <property type="component" value="Unplaced"/>
</dbReference>
<feature type="domain" description="C2H2-type" evidence="14">
    <location>
        <begin position="538"/>
        <end position="565"/>
    </location>
</feature>
<feature type="domain" description="C2H2-type" evidence="14">
    <location>
        <begin position="594"/>
        <end position="621"/>
    </location>
</feature>
<dbReference type="CDD" id="cd19187">
    <property type="entry name" value="PR-SET_PRDM1"/>
    <property type="match status" value="1"/>
</dbReference>
<dbReference type="GO" id="GO:0008270">
    <property type="term" value="F:zinc ion binding"/>
    <property type="evidence" value="ECO:0007669"/>
    <property type="project" value="UniProtKB-KW"/>
</dbReference>
<feature type="region of interest" description="Disordered" evidence="13">
    <location>
        <begin position="309"/>
        <end position="332"/>
    </location>
</feature>
<keyword evidence="15" id="KW-1185">Reference proteome</keyword>
<dbReference type="PANTHER" id="PTHR16515:SF59">
    <property type="entry name" value="PR DOMAIN ZINC FINGER PROTEIN 1"/>
    <property type="match status" value="1"/>
</dbReference>
<dbReference type="eggNOG" id="KOG2461">
    <property type="taxonomic scope" value="Eukaryota"/>
</dbReference>
<name>A0A1I7T263_9PELO</name>
<dbReference type="PANTHER" id="PTHR16515">
    <property type="entry name" value="PR DOMAIN ZINC FINGER PROTEIN"/>
    <property type="match status" value="1"/>
</dbReference>
<dbReference type="Gene3D" id="3.30.160.60">
    <property type="entry name" value="Classic Zinc Finger"/>
    <property type="match status" value="5"/>
</dbReference>
<reference evidence="16" key="1">
    <citation type="submission" date="2016-11" db="UniProtKB">
        <authorList>
            <consortium name="WormBaseParasite"/>
        </authorList>
    </citation>
    <scope>IDENTIFICATION</scope>
</reference>
<dbReference type="GO" id="GO:0005634">
    <property type="term" value="C:nucleus"/>
    <property type="evidence" value="ECO:0007669"/>
    <property type="project" value="UniProtKB-SubCell"/>
</dbReference>
<dbReference type="GO" id="GO:0022603">
    <property type="term" value="P:regulation of anatomical structure morphogenesis"/>
    <property type="evidence" value="ECO:0007669"/>
    <property type="project" value="UniProtKB-ARBA"/>
</dbReference>
<dbReference type="GO" id="GO:2000026">
    <property type="term" value="P:regulation of multicellular organismal development"/>
    <property type="evidence" value="ECO:0007669"/>
    <property type="project" value="UniProtKB-ARBA"/>
</dbReference>
<feature type="compositionally biased region" description="Acidic residues" evidence="13">
    <location>
        <begin position="315"/>
        <end position="325"/>
    </location>
</feature>
<dbReference type="InterPro" id="IPR013087">
    <property type="entry name" value="Znf_C2H2_type"/>
</dbReference>
<evidence type="ECO:0000256" key="7">
    <source>
        <dbReference type="ARBA" id="ARBA00022833"/>
    </source>
</evidence>
<protein>
    <submittedName>
        <fullName evidence="16">CRE-BLMP-1 protein</fullName>
    </submittedName>
</protein>
<sequence>MGQGSGDDGVPPAPFSSAHSPAHSPLSVGISSASSATSSSSTPPPSTSPSASASSGVRSTEIDWKQSGDESLSELCIFHVPDKTVALPNPKRAECTLPMNLILKPSSKNRKKSSIWSSDHIPRGVRFGPLVGEIRLVDVDSALICPSEASMAGGTTAQEEVPFVETPDEWKIFSASGGRLTKTINVKDDGRSNWMKFVVAAEEENDQNLVAAQIGNDIYFYSVKKIESNTELSFWFSRDYARKLKYSMVPYARSRTNALSTPLIPSIPSVPSAEPISSTTAIASLAETIVAIDYSVKKLVEPIDTLSTDASSTSDNDEEMIDVEDKESCTRPVAEVSRPNVIQNPVVRPVPTRVTSFSAPVRPAPLDPLAMYKDYLRKTLQLTKLAETTMLVPPVVQAAATITATGGRSGQPIDVQPVLAATAGAHFGNYAAIYGSQDFQHELKPLFTTATPAFGGGGGMGGGFGMGGSGHASSFHQLPFVNHSASSHNDSSFNGIPNYVQQQENGKTRYACKDCNKTFGQLSNLKVHVRTHTGERPFKCEVCAKEFTQLAHLQKHHLVHTGERPHRCDICDKRFSSTSNLKTHLRLHNGQKPYTCDVCDAKFTQYVHLRLHKRLHANERPYSCGTCGKKYISPSGLRTHWKTTTCKEEDTKDMMMWKNGGKDDLMDIKGEIDEGSVNGNGYMDLFENPLNSELKPRPLLPIETIYSKYNLPNPPLLGQGPSGMQEQQAPPPPTPQQQQHMMYGNSMGHMGQSQHLQGPPPPSQHFQMDHSGMQNGGHPHPHSLIQTQQQSQQQQPHPHDNIHQPLRLPDLKSSLLPTLGLPHYQ</sequence>
<dbReference type="SMART" id="SM00317">
    <property type="entry name" value="SET"/>
    <property type="match status" value="1"/>
</dbReference>
<dbReference type="AlphaFoldDB" id="A0A1I7T263"/>
<dbReference type="Pfam" id="PF00096">
    <property type="entry name" value="zf-C2H2"/>
    <property type="match status" value="5"/>
</dbReference>
<evidence type="ECO:0000256" key="4">
    <source>
        <dbReference type="ARBA" id="ARBA00022723"/>
    </source>
</evidence>
<feature type="region of interest" description="Disordered" evidence="13">
    <location>
        <begin position="712"/>
        <end position="825"/>
    </location>
</feature>
<dbReference type="Pfam" id="PF21549">
    <property type="entry name" value="PRDM2_PR"/>
    <property type="match status" value="1"/>
</dbReference>
<evidence type="ECO:0000256" key="3">
    <source>
        <dbReference type="ARBA" id="ARBA00022490"/>
    </source>
</evidence>
<feature type="region of interest" description="Disordered" evidence="13">
    <location>
        <begin position="1"/>
        <end position="61"/>
    </location>
</feature>
<accession>A0A1I7T263</accession>
<evidence type="ECO:0000256" key="8">
    <source>
        <dbReference type="ARBA" id="ARBA00022843"/>
    </source>
</evidence>
<feature type="domain" description="C2H2-type" evidence="14">
    <location>
        <begin position="510"/>
        <end position="537"/>
    </location>
</feature>
<dbReference type="Gene3D" id="2.170.270.10">
    <property type="entry name" value="SET domain"/>
    <property type="match status" value="1"/>
</dbReference>
<keyword evidence="4" id="KW-0479">Metal-binding</keyword>
<dbReference type="PROSITE" id="PS00028">
    <property type="entry name" value="ZINC_FINGER_C2H2_1"/>
    <property type="match status" value="4"/>
</dbReference>
<keyword evidence="7" id="KW-0862">Zinc</keyword>
<dbReference type="InterPro" id="IPR044413">
    <property type="entry name" value="PRDM1_PR-SET"/>
</dbReference>
<dbReference type="InterPro" id="IPR046341">
    <property type="entry name" value="SET_dom_sf"/>
</dbReference>
<dbReference type="FunFam" id="3.30.160.60:FF:000744">
    <property type="entry name" value="zinc finger E-box-binding homeobox 1"/>
    <property type="match status" value="1"/>
</dbReference>
<evidence type="ECO:0000256" key="10">
    <source>
        <dbReference type="ARBA" id="ARBA00023163"/>
    </source>
</evidence>
<dbReference type="InterPro" id="IPR001214">
    <property type="entry name" value="SET_dom"/>
</dbReference>